<dbReference type="EC" id="3.4.19.13" evidence="3"/>
<feature type="binding site" evidence="2">
    <location>
        <begin position="407"/>
        <end position="409"/>
    </location>
    <ligand>
        <name>L-glutamate</name>
        <dbReference type="ChEBI" id="CHEBI:29985"/>
    </ligand>
</feature>
<dbReference type="InterPro" id="IPR000101">
    <property type="entry name" value="GGT_peptidase"/>
</dbReference>
<keyword evidence="3" id="KW-0012">Acyltransferase</keyword>
<dbReference type="PRINTS" id="PR01210">
    <property type="entry name" value="GGTRANSPTASE"/>
</dbReference>
<dbReference type="PANTHER" id="PTHR11686">
    <property type="entry name" value="GAMMA GLUTAMYL TRANSPEPTIDASE"/>
    <property type="match status" value="1"/>
</dbReference>
<evidence type="ECO:0000256" key="2">
    <source>
        <dbReference type="PIRSR" id="PIRSR600101-2"/>
    </source>
</evidence>
<feature type="binding site" evidence="2">
    <location>
        <position position="117"/>
    </location>
    <ligand>
        <name>L-glutamate</name>
        <dbReference type="ChEBI" id="CHEBI:29985"/>
    </ligand>
</feature>
<dbReference type="Proteomes" id="UP000467841">
    <property type="component" value="Unassembled WGS sequence"/>
</dbReference>
<dbReference type="OrthoDB" id="1081007at2759"/>
<gene>
    <name evidence="4" type="ORF">MERR_LOCUS24351</name>
</gene>
<dbReference type="PANTHER" id="PTHR11686:SF59">
    <property type="entry name" value="GLUTATHIONE HYDROLASE"/>
    <property type="match status" value="1"/>
</dbReference>
<dbReference type="SUPFAM" id="SSF56235">
    <property type="entry name" value="N-terminal nucleophile aminohydrolases (Ntn hydrolases)"/>
    <property type="match status" value="1"/>
</dbReference>
<feature type="active site" description="Nucleophile" evidence="1">
    <location>
        <position position="389"/>
    </location>
</feature>
<dbReference type="EMBL" id="CACVBM020001170">
    <property type="protein sequence ID" value="CAA7037116.1"/>
    <property type="molecule type" value="Genomic_DNA"/>
</dbReference>
<dbReference type="Gene3D" id="3.60.20.40">
    <property type="match status" value="1"/>
</dbReference>
<dbReference type="EC" id="2.3.2.2" evidence="3"/>
<dbReference type="Pfam" id="PF01019">
    <property type="entry name" value="G_glu_transpept"/>
    <property type="match status" value="1"/>
</dbReference>
<organism evidence="4 5">
    <name type="scientific">Microthlaspi erraticum</name>
    <dbReference type="NCBI Taxonomy" id="1685480"/>
    <lineage>
        <taxon>Eukaryota</taxon>
        <taxon>Viridiplantae</taxon>
        <taxon>Streptophyta</taxon>
        <taxon>Embryophyta</taxon>
        <taxon>Tracheophyta</taxon>
        <taxon>Spermatophyta</taxon>
        <taxon>Magnoliopsida</taxon>
        <taxon>eudicotyledons</taxon>
        <taxon>Gunneridae</taxon>
        <taxon>Pentapetalae</taxon>
        <taxon>rosids</taxon>
        <taxon>malvids</taxon>
        <taxon>Brassicales</taxon>
        <taxon>Brassicaceae</taxon>
        <taxon>Coluteocarpeae</taxon>
        <taxon>Microthlaspi</taxon>
    </lineage>
</organism>
<proteinExistence type="predicted"/>
<evidence type="ECO:0000256" key="1">
    <source>
        <dbReference type="PIRSR" id="PIRSR600101-1"/>
    </source>
</evidence>
<dbReference type="UniPathway" id="UPA00204"/>
<comment type="catalytic activity">
    <reaction evidence="3">
        <text>glutathione + H2O = L-cysteinylglycine + L-glutamate</text>
        <dbReference type="Rhea" id="RHEA:28807"/>
        <dbReference type="ChEBI" id="CHEBI:15377"/>
        <dbReference type="ChEBI" id="CHEBI:29985"/>
        <dbReference type="ChEBI" id="CHEBI:57925"/>
        <dbReference type="ChEBI" id="CHEBI:61694"/>
        <dbReference type="EC" id="3.4.19.13"/>
    </reaction>
</comment>
<comment type="catalytic activity">
    <reaction evidence="3">
        <text>an S-substituted glutathione + H2O = an S-substituted L-cysteinylglycine + L-glutamate</text>
        <dbReference type="Rhea" id="RHEA:59468"/>
        <dbReference type="ChEBI" id="CHEBI:15377"/>
        <dbReference type="ChEBI" id="CHEBI:29985"/>
        <dbReference type="ChEBI" id="CHEBI:90779"/>
        <dbReference type="ChEBI" id="CHEBI:143103"/>
        <dbReference type="EC" id="3.4.19.13"/>
    </reaction>
</comment>
<keyword evidence="5" id="KW-1185">Reference proteome</keyword>
<reference evidence="4" key="1">
    <citation type="submission" date="2020-01" db="EMBL/GenBank/DDBJ databases">
        <authorList>
            <person name="Mishra B."/>
        </authorList>
    </citation>
    <scope>NUCLEOTIDE SEQUENCE [LARGE SCALE GENOMIC DNA]</scope>
</reference>
<comment type="pathway">
    <text evidence="3">Sulfur metabolism; glutathione metabolism.</text>
</comment>
<comment type="function">
    <text evidence="3">Cleaves the gamma-glutamyl peptide bond of glutathione and glutathione conjugates.</text>
</comment>
<sequence>MVAFLPTSEPELNRKSSCVISGFQFSRKLSGQETETKSNEKEAVVTSENGVVASDHETCSEIGADVLGRLGGTAVDAAVAVAFCLGVMNPSSSGIGGGSLMVVSSSSASVATAYDMRETAPLAASQDMFENREEDRVVGPLSIAVPGEIAGLYKAWETHGRVQWKLLVEPSIKLAREGFEVGSHLAFALSKNEDMIKNDPGLKSVFTNGDELSKKGDICYNLKLAETLEAVAERGMKAFYEEDVAEKLVNDVLEAGGIMTMEDLKIYEVKVTDAMVIDDVMGYKIQGMWPPACGTTGFAMVMNVLDRYTKEKDTDENLGLHRVIEVMKHMVAARMDLADPAYVNGISNVVDNLLSKSYAERIHNKISDHTTFPPEYYLNRYNQLEDQGTTHFCVVDKDRNAVSMTTTINYAFGSGFMSPSTGVILNGQMEDFSIPSLKSSNSLPPAPANYIAPKKRALSSMMPLIITKDNELVGVLGASGGPYIFPAMIQVFLNHFVFKMSPLEAVQSPRVYPKLKPNKVLYEDMTVYNGDHIKLKQETRQFLKTRGHELVVTSVGGIVQLIVQSRVDDSKTVLTAVSDLRKDGKPAASDASLV</sequence>
<dbReference type="GO" id="GO:0005886">
    <property type="term" value="C:plasma membrane"/>
    <property type="evidence" value="ECO:0007669"/>
    <property type="project" value="TreeGrafter"/>
</dbReference>
<dbReference type="GO" id="GO:0006751">
    <property type="term" value="P:glutathione catabolic process"/>
    <property type="evidence" value="ECO:0007669"/>
    <property type="project" value="UniProtKB-UniRule"/>
</dbReference>
<dbReference type="Gene3D" id="1.10.246.130">
    <property type="match status" value="1"/>
</dbReference>
<feature type="binding site" evidence="2">
    <location>
        <begin position="459"/>
        <end position="460"/>
    </location>
    <ligand>
        <name>L-glutamate</name>
        <dbReference type="ChEBI" id="CHEBI:29985"/>
    </ligand>
</feature>
<dbReference type="GO" id="GO:0103068">
    <property type="term" value="F:leukotriene C4 gamma-glutamyl transferase activity"/>
    <property type="evidence" value="ECO:0007669"/>
    <property type="project" value="UniProtKB-EC"/>
</dbReference>
<feature type="binding site" evidence="2">
    <location>
        <position position="481"/>
    </location>
    <ligand>
        <name>L-glutamate</name>
        <dbReference type="ChEBI" id="CHEBI:29985"/>
    </ligand>
</feature>
<dbReference type="AlphaFoldDB" id="A0A6D2JIN6"/>
<keyword evidence="3" id="KW-0808">Transferase</keyword>
<protein>
    <recommendedName>
        <fullName evidence="3">Glutathione hydrolase</fullName>
        <ecNumber evidence="3">2.3.2.2</ecNumber>
        <ecNumber evidence="3">3.4.19.13</ecNumber>
    </recommendedName>
    <alternativeName>
        <fullName evidence="3">Gamma-glutamyltransferase</fullName>
    </alternativeName>
    <alternativeName>
        <fullName evidence="3">Gamma-glutamyltranspeptidase</fullName>
    </alternativeName>
</protein>
<comment type="catalytic activity">
    <reaction evidence="3">
        <text>an N-terminal (5-L-glutamyl)-[peptide] + an alpha-amino acid = 5-L-glutamyl amino acid + an N-terminal L-alpha-aminoacyl-[peptide]</text>
        <dbReference type="Rhea" id="RHEA:23904"/>
        <dbReference type="Rhea" id="RHEA-COMP:9780"/>
        <dbReference type="Rhea" id="RHEA-COMP:9795"/>
        <dbReference type="ChEBI" id="CHEBI:77644"/>
        <dbReference type="ChEBI" id="CHEBI:78597"/>
        <dbReference type="ChEBI" id="CHEBI:78599"/>
        <dbReference type="ChEBI" id="CHEBI:78608"/>
        <dbReference type="EC" id="2.3.2.2"/>
    </reaction>
</comment>
<dbReference type="InterPro" id="IPR043138">
    <property type="entry name" value="GGT_lsub"/>
</dbReference>
<evidence type="ECO:0000313" key="4">
    <source>
        <dbReference type="EMBL" id="CAA7037116.1"/>
    </source>
</evidence>
<dbReference type="InterPro" id="IPR029055">
    <property type="entry name" value="Ntn_hydrolases_N"/>
</dbReference>
<comment type="caution">
    <text evidence="4">The sequence shown here is derived from an EMBL/GenBank/DDBJ whole genome shotgun (WGS) entry which is preliminary data.</text>
</comment>
<dbReference type="GO" id="GO:0036374">
    <property type="term" value="F:glutathione hydrolase activity"/>
    <property type="evidence" value="ECO:0007669"/>
    <property type="project" value="UniProtKB-UniRule"/>
</dbReference>
<dbReference type="InterPro" id="IPR043137">
    <property type="entry name" value="GGT_ssub_C"/>
</dbReference>
<name>A0A6D2JIN6_9BRAS</name>
<evidence type="ECO:0000313" key="5">
    <source>
        <dbReference type="Proteomes" id="UP000467841"/>
    </source>
</evidence>
<keyword evidence="3" id="KW-0378">Hydrolase</keyword>
<dbReference type="FunFam" id="1.10.246.130:FF:000001">
    <property type="entry name" value="Gamma-glutamyltransferase 5 isoform 1"/>
    <property type="match status" value="1"/>
</dbReference>
<accession>A0A6D2JIN6</accession>
<feature type="binding site" evidence="2">
    <location>
        <position position="431"/>
    </location>
    <ligand>
        <name>L-glutamate</name>
        <dbReference type="ChEBI" id="CHEBI:29985"/>
    </ligand>
</feature>
<evidence type="ECO:0000256" key="3">
    <source>
        <dbReference type="RuleBase" id="RU368068"/>
    </source>
</evidence>
<dbReference type="NCBIfam" id="TIGR00066">
    <property type="entry name" value="g_glut_trans"/>
    <property type="match status" value="1"/>
</dbReference>